<comment type="subunit">
    <text evidence="2">Homodimer.</text>
</comment>
<evidence type="ECO:0000256" key="4">
    <source>
        <dbReference type="ARBA" id="ARBA00022705"/>
    </source>
</evidence>
<evidence type="ECO:0000256" key="1">
    <source>
        <dbReference type="ARBA" id="ARBA00004328"/>
    </source>
</evidence>
<name>A0A5J4S9U4_9ZZZZ</name>
<evidence type="ECO:0000256" key="3">
    <source>
        <dbReference type="ARBA" id="ARBA00016145"/>
    </source>
</evidence>
<evidence type="ECO:0000256" key="5">
    <source>
        <dbReference type="ARBA" id="ARBA00022844"/>
    </source>
</evidence>
<dbReference type="InterPro" id="IPR010992">
    <property type="entry name" value="IHF-like_DNA-bd_dom_sf"/>
</dbReference>
<gene>
    <name evidence="11" type="ORF">EZS27_009757</name>
</gene>
<sequence>MTLLYKARQSALKTKDGKKKWYPSLVKVGKVIDTQELGELIAEKSSLSPGDVHNVVRTMMTTIRHELLSSRSVQLDGLGTFTMIAHARGNGVETFEEVNAKQVNRLTVHFSPTYTRNPDGSITRAMYEDVDYERIDTKFSATPVTPGTFSITDVTLNGASAPQGSGELLVSSGETLQIIGSHLGDVGLKATVLIGGPTAQPQTVVLANIGSVTVDASGASITVSLTLNGIITSLRRADDDSIIYNFE</sequence>
<feature type="domain" description="HU" evidence="10">
    <location>
        <begin position="1"/>
        <end position="114"/>
    </location>
</feature>
<dbReference type="Gene3D" id="4.10.520.10">
    <property type="entry name" value="IHF-like DNA-binding proteins"/>
    <property type="match status" value="1"/>
</dbReference>
<dbReference type="SUPFAM" id="SSF47729">
    <property type="entry name" value="IHF-like DNA-binding proteins"/>
    <property type="match status" value="1"/>
</dbReference>
<dbReference type="EMBL" id="SNRY01000322">
    <property type="protein sequence ID" value="KAA6342492.1"/>
    <property type="molecule type" value="Genomic_DNA"/>
</dbReference>
<dbReference type="AlphaFoldDB" id="A0A5J4S9U4"/>
<evidence type="ECO:0000256" key="2">
    <source>
        <dbReference type="ARBA" id="ARBA00011738"/>
    </source>
</evidence>
<dbReference type="GO" id="GO:0003677">
    <property type="term" value="F:DNA binding"/>
    <property type="evidence" value="ECO:0007669"/>
    <property type="project" value="InterPro"/>
</dbReference>
<reference evidence="11" key="1">
    <citation type="submission" date="2019-03" db="EMBL/GenBank/DDBJ databases">
        <title>Single cell metagenomics reveals metabolic interactions within the superorganism composed of flagellate Streblomastix strix and complex community of Bacteroidetes bacteria on its surface.</title>
        <authorList>
            <person name="Treitli S.C."/>
            <person name="Kolisko M."/>
            <person name="Husnik F."/>
            <person name="Keeling P."/>
            <person name="Hampl V."/>
        </authorList>
    </citation>
    <scope>NUCLEOTIDE SEQUENCE</scope>
    <source>
        <strain evidence="11">STM</strain>
    </source>
</reference>
<keyword evidence="5" id="KW-0946">Virion</keyword>
<proteinExistence type="predicted"/>
<dbReference type="NCBIfam" id="TIGR01201">
    <property type="entry name" value="HU_rel"/>
    <property type="match status" value="1"/>
</dbReference>
<evidence type="ECO:0000256" key="8">
    <source>
        <dbReference type="ARBA" id="ARBA00033227"/>
    </source>
</evidence>
<evidence type="ECO:0000256" key="7">
    <source>
        <dbReference type="ARBA" id="ARBA00033120"/>
    </source>
</evidence>
<dbReference type="PANTHER" id="PTHR33175:SF13">
    <property type="entry name" value="HISTONE-LIKE PROTEIN"/>
    <property type="match status" value="1"/>
</dbReference>
<dbReference type="InterPro" id="IPR041607">
    <property type="entry name" value="HU-HIG"/>
</dbReference>
<dbReference type="GO" id="GO:0044423">
    <property type="term" value="C:virion component"/>
    <property type="evidence" value="ECO:0007669"/>
    <property type="project" value="UniProtKB-KW"/>
</dbReference>
<dbReference type="GO" id="GO:0006260">
    <property type="term" value="P:DNA replication"/>
    <property type="evidence" value="ECO:0007669"/>
    <property type="project" value="UniProtKB-KW"/>
</dbReference>
<comment type="caution">
    <text evidence="11">The sequence shown here is derived from an EMBL/GenBank/DDBJ whole genome shotgun (WGS) entry which is preliminary data.</text>
</comment>
<keyword evidence="4" id="KW-0235">DNA replication</keyword>
<dbReference type="Pfam" id="PF18291">
    <property type="entry name" value="HU-HIG"/>
    <property type="match status" value="1"/>
</dbReference>
<comment type="subcellular location">
    <subcellularLocation>
        <location evidence="1">Virion</location>
    </subcellularLocation>
</comment>
<dbReference type="GO" id="GO:0030527">
    <property type="term" value="F:structural constituent of chromatin"/>
    <property type="evidence" value="ECO:0007669"/>
    <property type="project" value="InterPro"/>
</dbReference>
<dbReference type="InterPro" id="IPR005902">
    <property type="entry name" value="HU_DNA-bd_put"/>
</dbReference>
<accession>A0A5J4S9U4</accession>
<evidence type="ECO:0000313" key="11">
    <source>
        <dbReference type="EMBL" id="KAA6342492.1"/>
    </source>
</evidence>
<organism evidence="11">
    <name type="scientific">termite gut metagenome</name>
    <dbReference type="NCBI Taxonomy" id="433724"/>
    <lineage>
        <taxon>unclassified sequences</taxon>
        <taxon>metagenomes</taxon>
        <taxon>organismal metagenomes</taxon>
    </lineage>
</organism>
<evidence type="ECO:0000256" key="9">
    <source>
        <dbReference type="ARBA" id="ARBA00046140"/>
    </source>
</evidence>
<dbReference type="PANTHER" id="PTHR33175">
    <property type="entry name" value="DNA-BINDING PROTEIN HU"/>
    <property type="match status" value="1"/>
</dbReference>
<dbReference type="GO" id="GO:0005829">
    <property type="term" value="C:cytosol"/>
    <property type="evidence" value="ECO:0007669"/>
    <property type="project" value="TreeGrafter"/>
</dbReference>
<evidence type="ECO:0000256" key="6">
    <source>
        <dbReference type="ARBA" id="ARBA00022921"/>
    </source>
</evidence>
<dbReference type="InterPro" id="IPR000119">
    <property type="entry name" value="Hist_DNA-bd"/>
</dbReference>
<evidence type="ECO:0000259" key="10">
    <source>
        <dbReference type="Pfam" id="PF18291"/>
    </source>
</evidence>
<keyword evidence="6" id="KW-0426">Late protein</keyword>
<comment type="function">
    <text evidence="9">DNA-binding protein that plays a critical role in nucleoid compaction, genome replication and DNA replication and transcription. Binds to both ssDNA and dsDNA with a binding site covering about 15 nucleotides. Displays DNA-supercoiling activity only when associated with the viral DNA topoisomerase 2.</text>
</comment>
<protein>
    <recommendedName>
        <fullName evidence="3">Viral histone-like protein</fullName>
    </recommendedName>
    <alternativeName>
        <fullName evidence="8">DNA-binding protein pA104R</fullName>
    </alternativeName>
    <alternativeName>
        <fullName evidence="7">pA104R</fullName>
    </alternativeName>
</protein>